<reference evidence="2 3" key="1">
    <citation type="journal article" date="2019" name="Emerg. Microbes Infect.">
        <title>Comprehensive subspecies identification of 175 nontuberculous mycobacteria species based on 7547 genomic profiles.</title>
        <authorList>
            <person name="Matsumoto Y."/>
            <person name="Kinjo T."/>
            <person name="Motooka D."/>
            <person name="Nabeya D."/>
            <person name="Jung N."/>
            <person name="Uechi K."/>
            <person name="Horii T."/>
            <person name="Iida T."/>
            <person name="Fujita J."/>
            <person name="Nakamura S."/>
        </authorList>
    </citation>
    <scope>NUCLEOTIDE SEQUENCE [LARGE SCALE GENOMIC DNA]</scope>
    <source>
        <strain evidence="2 3">JCM 16017</strain>
    </source>
</reference>
<keyword evidence="1" id="KW-0472">Membrane</keyword>
<gene>
    <name evidence="2" type="primary">fxsA</name>
    <name evidence="2" type="ORF">MSEN_11790</name>
</gene>
<organism evidence="2 3">
    <name type="scientific">Mycolicibacter senuensis</name>
    <dbReference type="NCBI Taxonomy" id="386913"/>
    <lineage>
        <taxon>Bacteria</taxon>
        <taxon>Bacillati</taxon>
        <taxon>Actinomycetota</taxon>
        <taxon>Actinomycetes</taxon>
        <taxon>Mycobacteriales</taxon>
        <taxon>Mycobacteriaceae</taxon>
        <taxon>Mycolicibacter</taxon>
    </lineage>
</organism>
<dbReference type="Proteomes" id="UP000465263">
    <property type="component" value="Unassembled WGS sequence"/>
</dbReference>
<feature type="transmembrane region" description="Helical" evidence="1">
    <location>
        <begin position="29"/>
        <end position="47"/>
    </location>
</feature>
<keyword evidence="3" id="KW-1185">Reference proteome</keyword>
<evidence type="ECO:0000256" key="1">
    <source>
        <dbReference type="SAM" id="Phobius"/>
    </source>
</evidence>
<dbReference type="GO" id="GO:0016020">
    <property type="term" value="C:membrane"/>
    <property type="evidence" value="ECO:0007669"/>
    <property type="project" value="InterPro"/>
</dbReference>
<protein>
    <submittedName>
        <fullName evidence="2">Membrane protein FxsA</fullName>
    </submittedName>
</protein>
<evidence type="ECO:0000313" key="3">
    <source>
        <dbReference type="Proteomes" id="UP000465263"/>
    </source>
</evidence>
<dbReference type="AlphaFoldDB" id="A0A7I9XHK5"/>
<keyword evidence="1" id="KW-1133">Transmembrane helix</keyword>
<comment type="caution">
    <text evidence="2">The sequence shown here is derived from an EMBL/GenBank/DDBJ whole genome shotgun (WGS) entry which is preliminary data.</text>
</comment>
<evidence type="ECO:0000313" key="2">
    <source>
        <dbReference type="EMBL" id="GFG69459.1"/>
    </source>
</evidence>
<dbReference type="NCBIfam" id="NF008528">
    <property type="entry name" value="PRK11463.1-2"/>
    <property type="match status" value="1"/>
</dbReference>
<feature type="transmembrane region" description="Helical" evidence="1">
    <location>
        <begin position="5"/>
        <end position="23"/>
    </location>
</feature>
<sequence>MLRIVLIYVLVESAAVAGLIWGIGFGWTALLLLGVFLAGLALSAGQIKRQVARLRAGAGQRVLADGGLIAAGTLLVVVPGPVTTLAGLALLAPPTRAAARPVLAAAAAAGLGRRTPLVAATVIGRRWYTARRAPGRRLDYIDAEFVDVTDTQPPALSVG</sequence>
<accession>A0A7I9XHK5</accession>
<dbReference type="EMBL" id="BLKV01000001">
    <property type="protein sequence ID" value="GFG69459.1"/>
    <property type="molecule type" value="Genomic_DNA"/>
</dbReference>
<dbReference type="InterPro" id="IPR007313">
    <property type="entry name" value="FxsA"/>
</dbReference>
<keyword evidence="1" id="KW-0812">Transmembrane</keyword>
<dbReference type="Pfam" id="PF04186">
    <property type="entry name" value="FxsA"/>
    <property type="match status" value="1"/>
</dbReference>
<name>A0A7I9XHK5_9MYCO</name>
<feature type="transmembrane region" description="Helical" evidence="1">
    <location>
        <begin position="68"/>
        <end position="92"/>
    </location>
</feature>
<proteinExistence type="predicted"/>